<dbReference type="RefSeq" id="XP_008717600.1">
    <property type="nucleotide sequence ID" value="XM_008719378.1"/>
</dbReference>
<proteinExistence type="predicted"/>
<organism evidence="3 4">
    <name type="scientific">Cyphellophora europaea (strain CBS 101466)</name>
    <name type="common">Phialophora europaea</name>
    <dbReference type="NCBI Taxonomy" id="1220924"/>
    <lineage>
        <taxon>Eukaryota</taxon>
        <taxon>Fungi</taxon>
        <taxon>Dikarya</taxon>
        <taxon>Ascomycota</taxon>
        <taxon>Pezizomycotina</taxon>
        <taxon>Eurotiomycetes</taxon>
        <taxon>Chaetothyriomycetidae</taxon>
        <taxon>Chaetothyriales</taxon>
        <taxon>Cyphellophoraceae</taxon>
        <taxon>Cyphellophora</taxon>
    </lineage>
</organism>
<feature type="region of interest" description="Disordered" evidence="2">
    <location>
        <begin position="24"/>
        <end position="150"/>
    </location>
</feature>
<feature type="compositionally biased region" description="Polar residues" evidence="2">
    <location>
        <begin position="124"/>
        <end position="150"/>
    </location>
</feature>
<feature type="region of interest" description="Disordered" evidence="2">
    <location>
        <begin position="187"/>
        <end position="206"/>
    </location>
</feature>
<dbReference type="AlphaFoldDB" id="W2RWD6"/>
<feature type="compositionally biased region" description="Basic and acidic residues" evidence="2">
    <location>
        <begin position="758"/>
        <end position="767"/>
    </location>
</feature>
<dbReference type="InParanoid" id="W2RWD6"/>
<dbReference type="STRING" id="1220924.W2RWD6"/>
<feature type="compositionally biased region" description="Polar residues" evidence="2">
    <location>
        <begin position="66"/>
        <end position="83"/>
    </location>
</feature>
<dbReference type="Proteomes" id="UP000030752">
    <property type="component" value="Unassembled WGS sequence"/>
</dbReference>
<feature type="region of interest" description="Disordered" evidence="2">
    <location>
        <begin position="744"/>
        <end position="767"/>
    </location>
</feature>
<feature type="compositionally biased region" description="Polar residues" evidence="2">
    <location>
        <begin position="24"/>
        <end position="39"/>
    </location>
</feature>
<accession>W2RWD6</accession>
<evidence type="ECO:0000256" key="1">
    <source>
        <dbReference type="SAM" id="Coils"/>
    </source>
</evidence>
<name>W2RWD6_CYPE1</name>
<gene>
    <name evidence="3" type="ORF">HMPREF1541_05037</name>
</gene>
<dbReference type="GeneID" id="19972376"/>
<dbReference type="EMBL" id="KB822720">
    <property type="protein sequence ID" value="ETN40757.1"/>
    <property type="molecule type" value="Genomic_DNA"/>
</dbReference>
<keyword evidence="4" id="KW-1185">Reference proteome</keyword>
<evidence type="ECO:0000313" key="3">
    <source>
        <dbReference type="EMBL" id="ETN40757.1"/>
    </source>
</evidence>
<sequence length="767" mass="84373">MAPSQQKRDLADFFKPYARARFLTKQTIPQKRSSPQPNEQVDGASDPQRISPPRPSTPPRRRPQKAVSTPKSPSHSSITTPRSETLAIRTPQSSRILPGLALAPPPTDNRNLEGAPPPEYDATAYSSAGSPSPTPANQRNESTVNPTILPASTQTIVKEGKVIAVRDSDSDDNESLTSLTDIFGWRKDDDETSASSPPELEEKNREAERISTLRLFTNGRSDPIVGKQKIREILAMKASRNMSKYMTQQEAHVKAAGEIKEARERYESHLRELDQEASTGDLVSKLQEYVGADEGEADRLMGAVRRTEALSEEPSFSFFGPKGMIDWALESSAEVDFPAGSVPLNLFRSYDDDGRSRAFMSGFISELANEGVLDDQTLTWAFNALPTEPNYSLRYAYLESLEQGARSWARTNITATDVQACFRAIGAHSSSIDSSTHLEARQHPRQRPPLMPRELISVLEVFIRMSPHMGFEALSMLSSILCRIAIDAYVMADSRIAAKVELLFQGLLGGNLATEAALHVASHMFTDMVANLMDPTLQALLLEHIPPGTPLQCNVRMNLAHAFLLGVTSSSNSSLSFAQPAKVDLPALTTLISTSDDYATAKHRTTLNYTQLRARITILDIAVSNGGIPDAFPTPQFASVKDFNREVDGLAAALRRTTTAIADTGATHMKRTEAKEKLEGVYRRLLYAVRTEPPPKKHIFDQVTGKYGDGDEVRAVGRGRAIMQGFLAKVKEDQVEGKIKEEKFWTPSSGSTQVFEEASERLSEDPT</sequence>
<reference evidence="3 4" key="1">
    <citation type="submission" date="2013-03" db="EMBL/GenBank/DDBJ databases">
        <title>The Genome Sequence of Phialophora europaea CBS 101466.</title>
        <authorList>
            <consortium name="The Broad Institute Genomics Platform"/>
            <person name="Cuomo C."/>
            <person name="de Hoog S."/>
            <person name="Gorbushina A."/>
            <person name="Walker B."/>
            <person name="Young S.K."/>
            <person name="Zeng Q."/>
            <person name="Gargeya S."/>
            <person name="Fitzgerald M."/>
            <person name="Haas B."/>
            <person name="Abouelleil A."/>
            <person name="Allen A.W."/>
            <person name="Alvarado L."/>
            <person name="Arachchi H.M."/>
            <person name="Berlin A.M."/>
            <person name="Chapman S.B."/>
            <person name="Gainer-Dewar J."/>
            <person name="Goldberg J."/>
            <person name="Griggs A."/>
            <person name="Gujja S."/>
            <person name="Hansen M."/>
            <person name="Howarth C."/>
            <person name="Imamovic A."/>
            <person name="Ireland A."/>
            <person name="Larimer J."/>
            <person name="McCowan C."/>
            <person name="Murphy C."/>
            <person name="Pearson M."/>
            <person name="Poon T.W."/>
            <person name="Priest M."/>
            <person name="Roberts A."/>
            <person name="Saif S."/>
            <person name="Shea T."/>
            <person name="Sisk P."/>
            <person name="Sykes S."/>
            <person name="Wortman J."/>
            <person name="Nusbaum C."/>
            <person name="Birren B."/>
        </authorList>
    </citation>
    <scope>NUCLEOTIDE SEQUENCE [LARGE SCALE GENOMIC DNA]</scope>
    <source>
        <strain evidence="3 4">CBS 101466</strain>
    </source>
</reference>
<protein>
    <submittedName>
        <fullName evidence="3">Uncharacterized protein</fullName>
    </submittedName>
</protein>
<dbReference type="HOGENOM" id="CLU_351610_0_0_1"/>
<keyword evidence="1" id="KW-0175">Coiled coil</keyword>
<dbReference type="OrthoDB" id="5350396at2759"/>
<dbReference type="eggNOG" id="ENOG502SAE9">
    <property type="taxonomic scope" value="Eukaryota"/>
</dbReference>
<evidence type="ECO:0000313" key="4">
    <source>
        <dbReference type="Proteomes" id="UP000030752"/>
    </source>
</evidence>
<dbReference type="VEuPathDB" id="FungiDB:HMPREF1541_05037"/>
<evidence type="ECO:0000256" key="2">
    <source>
        <dbReference type="SAM" id="MobiDB-lite"/>
    </source>
</evidence>
<feature type="coiled-coil region" evidence="1">
    <location>
        <begin position="252"/>
        <end position="279"/>
    </location>
</feature>